<organism evidence="2 3">
    <name type="scientific">Albidovulum litorale</name>
    <dbReference type="NCBI Taxonomy" id="2984134"/>
    <lineage>
        <taxon>Bacteria</taxon>
        <taxon>Pseudomonadati</taxon>
        <taxon>Pseudomonadota</taxon>
        <taxon>Alphaproteobacteria</taxon>
        <taxon>Rhodobacterales</taxon>
        <taxon>Paracoccaceae</taxon>
        <taxon>Albidovulum</taxon>
    </lineage>
</organism>
<evidence type="ECO:0000313" key="2">
    <source>
        <dbReference type="EMBL" id="MCV2872089.1"/>
    </source>
</evidence>
<name>A0ABT2ZLT5_9RHOB</name>
<feature type="chain" id="PRO_5045288132" description="Secreted protein" evidence="1">
    <location>
        <begin position="23"/>
        <end position="165"/>
    </location>
</feature>
<evidence type="ECO:0000313" key="3">
    <source>
        <dbReference type="Proteomes" id="UP001652564"/>
    </source>
</evidence>
<dbReference type="Proteomes" id="UP001652564">
    <property type="component" value="Unassembled WGS sequence"/>
</dbReference>
<keyword evidence="1" id="KW-0732">Signal</keyword>
<sequence length="165" mass="17465">MPPLSRIVVVGATLAVTSPAAAAPLDGKSYIIELSSPQFSSGYGEYLVPPLVKALRKERLRQTTGTEADIVVNVLTASDVGQWMNTAEGRAWLYSVSVTVGVSPGTYTLPHDGTPAFGVRADLGTPNPDREDELSCLIGLAARTAIRNYPAEGVFTTDGQSCLRK</sequence>
<feature type="signal peptide" evidence="1">
    <location>
        <begin position="1"/>
        <end position="22"/>
    </location>
</feature>
<evidence type="ECO:0000256" key="1">
    <source>
        <dbReference type="SAM" id="SignalP"/>
    </source>
</evidence>
<evidence type="ECO:0008006" key="4">
    <source>
        <dbReference type="Google" id="ProtNLM"/>
    </source>
</evidence>
<proteinExistence type="predicted"/>
<reference evidence="2 3" key="1">
    <citation type="submission" date="2022-10" db="EMBL/GenBank/DDBJ databases">
        <title>Defluviimonas sp. nov., isolated from ocean surface sediments.</title>
        <authorList>
            <person name="He W."/>
            <person name="Wang L."/>
            <person name="Zhang D.-F."/>
        </authorList>
    </citation>
    <scope>NUCLEOTIDE SEQUENCE [LARGE SCALE GENOMIC DNA]</scope>
    <source>
        <strain evidence="2 3">WL0050</strain>
    </source>
</reference>
<gene>
    <name evidence="2" type="ORF">OEZ71_07250</name>
</gene>
<keyword evidence="3" id="KW-1185">Reference proteome</keyword>
<dbReference type="EMBL" id="JAOWKZ010000002">
    <property type="protein sequence ID" value="MCV2872089.1"/>
    <property type="molecule type" value="Genomic_DNA"/>
</dbReference>
<accession>A0ABT2ZLT5</accession>
<dbReference type="RefSeq" id="WP_263739284.1">
    <property type="nucleotide sequence ID" value="NZ_JAOWKZ010000002.1"/>
</dbReference>
<protein>
    <recommendedName>
        <fullName evidence="4">Secreted protein</fullName>
    </recommendedName>
</protein>
<comment type="caution">
    <text evidence="2">The sequence shown here is derived from an EMBL/GenBank/DDBJ whole genome shotgun (WGS) entry which is preliminary data.</text>
</comment>